<feature type="transmembrane region" description="Helical" evidence="8">
    <location>
        <begin position="257"/>
        <end position="282"/>
    </location>
</feature>
<feature type="transmembrane region" description="Helical" evidence="8">
    <location>
        <begin position="74"/>
        <end position="96"/>
    </location>
</feature>
<dbReference type="PANTHER" id="PTHR42929">
    <property type="entry name" value="INNER MEMBRANE ABC TRANSPORTER PERMEASE PROTEIN YDCU-RELATED-RELATED"/>
    <property type="match status" value="1"/>
</dbReference>
<evidence type="ECO:0000256" key="4">
    <source>
        <dbReference type="ARBA" id="ARBA00022475"/>
    </source>
</evidence>
<comment type="caution">
    <text evidence="10">The sequence shown here is derived from an EMBL/GenBank/DDBJ whole genome shotgun (WGS) entry which is preliminary data.</text>
</comment>
<sequence>MAEIQKSWRDGALRLSTLPLLLLMGLFFVIPLIMTALLSFQGTQYYRLVWTWDLKVWTDVFSQVHYWTIMWRTLMMALVCTVLCTILAIPIAYGMLHRLSRWSDHITLLMVFAFLTDAVLKTFGWVLFLDRSGVLNGTLEAIGFPPAAVNVLFTPNATMIGMVYNLLPYTIFTIALSMARIDGDLVLAARDAGASRLRAFIEVTLPLAKPGIWAGAVLVFVLSLGVFLEPKVMGGGTSPLAAELIRQSFETRVNWPLGAALTLVLIVIGAAALTVAGAVALWQARRVVND</sequence>
<dbReference type="Proteomes" id="UP000190787">
    <property type="component" value="Unassembled WGS sequence"/>
</dbReference>
<evidence type="ECO:0000256" key="6">
    <source>
        <dbReference type="ARBA" id="ARBA00022989"/>
    </source>
</evidence>
<gene>
    <name evidence="10" type="ORF">BMI91_04895</name>
</gene>
<reference evidence="10 11" key="1">
    <citation type="submission" date="2016-11" db="EMBL/GenBank/DDBJ databases">
        <title>A multilocus sequence analysis scheme for characterization of bacteria in the genus Thioclava.</title>
        <authorList>
            <person name="Liu Y."/>
            <person name="Shao Z."/>
        </authorList>
    </citation>
    <scope>NUCLEOTIDE SEQUENCE [LARGE SCALE GENOMIC DNA]</scope>
    <source>
        <strain evidence="10 11">TAW-CT134</strain>
    </source>
</reference>
<keyword evidence="11" id="KW-1185">Reference proteome</keyword>
<dbReference type="Pfam" id="PF00528">
    <property type="entry name" value="BPD_transp_1"/>
    <property type="match status" value="1"/>
</dbReference>
<dbReference type="PANTHER" id="PTHR42929:SF1">
    <property type="entry name" value="INNER MEMBRANE ABC TRANSPORTER PERMEASE PROTEIN YDCU-RELATED"/>
    <property type="match status" value="1"/>
</dbReference>
<dbReference type="Gene3D" id="1.10.3720.10">
    <property type="entry name" value="MetI-like"/>
    <property type="match status" value="1"/>
</dbReference>
<feature type="transmembrane region" description="Helical" evidence="8">
    <location>
        <begin position="166"/>
        <end position="189"/>
    </location>
</feature>
<organism evidence="10 11">
    <name type="scientific">Thioclava sediminum</name>
    <dbReference type="NCBI Taxonomy" id="1915319"/>
    <lineage>
        <taxon>Bacteria</taxon>
        <taxon>Pseudomonadati</taxon>
        <taxon>Pseudomonadota</taxon>
        <taxon>Alphaproteobacteria</taxon>
        <taxon>Rhodobacterales</taxon>
        <taxon>Paracoccaceae</taxon>
        <taxon>Thioclava</taxon>
    </lineage>
</organism>
<evidence type="ECO:0000256" key="8">
    <source>
        <dbReference type="RuleBase" id="RU363032"/>
    </source>
</evidence>
<feature type="transmembrane region" description="Helical" evidence="8">
    <location>
        <begin position="20"/>
        <end position="40"/>
    </location>
</feature>
<dbReference type="SUPFAM" id="SSF161098">
    <property type="entry name" value="MetI-like"/>
    <property type="match status" value="1"/>
</dbReference>
<dbReference type="InterPro" id="IPR000515">
    <property type="entry name" value="MetI-like"/>
</dbReference>
<dbReference type="CDD" id="cd06261">
    <property type="entry name" value="TM_PBP2"/>
    <property type="match status" value="1"/>
</dbReference>
<keyword evidence="7 8" id="KW-0472">Membrane</keyword>
<evidence type="ECO:0000256" key="2">
    <source>
        <dbReference type="ARBA" id="ARBA00007069"/>
    </source>
</evidence>
<dbReference type="PROSITE" id="PS50928">
    <property type="entry name" value="ABC_TM1"/>
    <property type="match status" value="1"/>
</dbReference>
<keyword evidence="6 8" id="KW-1133">Transmembrane helix</keyword>
<keyword evidence="5 8" id="KW-0812">Transmembrane</keyword>
<dbReference type="EMBL" id="MPZV01000001">
    <property type="protein sequence ID" value="OOY25738.1"/>
    <property type="molecule type" value="Genomic_DNA"/>
</dbReference>
<keyword evidence="3 8" id="KW-0813">Transport</keyword>
<protein>
    <recommendedName>
        <fullName evidence="9">ABC transmembrane type-1 domain-containing protein</fullName>
    </recommendedName>
</protein>
<evidence type="ECO:0000256" key="3">
    <source>
        <dbReference type="ARBA" id="ARBA00022448"/>
    </source>
</evidence>
<evidence type="ECO:0000313" key="10">
    <source>
        <dbReference type="EMBL" id="OOY25738.1"/>
    </source>
</evidence>
<evidence type="ECO:0000256" key="1">
    <source>
        <dbReference type="ARBA" id="ARBA00004651"/>
    </source>
</evidence>
<feature type="transmembrane region" description="Helical" evidence="8">
    <location>
        <begin position="108"/>
        <end position="128"/>
    </location>
</feature>
<keyword evidence="4" id="KW-1003">Cell membrane</keyword>
<comment type="subcellular location">
    <subcellularLocation>
        <location evidence="1 8">Cell membrane</location>
        <topology evidence="1 8">Multi-pass membrane protein</topology>
    </subcellularLocation>
</comment>
<dbReference type="InterPro" id="IPR035906">
    <property type="entry name" value="MetI-like_sf"/>
</dbReference>
<feature type="domain" description="ABC transmembrane type-1" evidence="9">
    <location>
        <begin position="70"/>
        <end position="276"/>
    </location>
</feature>
<accession>A0ABX3N1B2</accession>
<comment type="similarity">
    <text evidence="2">Belongs to the binding-protein-dependent transport system permease family. CysTW subfamily.</text>
</comment>
<evidence type="ECO:0000256" key="7">
    <source>
        <dbReference type="ARBA" id="ARBA00023136"/>
    </source>
</evidence>
<evidence type="ECO:0000259" key="9">
    <source>
        <dbReference type="PROSITE" id="PS50928"/>
    </source>
</evidence>
<feature type="transmembrane region" description="Helical" evidence="8">
    <location>
        <begin position="210"/>
        <end position="228"/>
    </location>
</feature>
<evidence type="ECO:0000313" key="11">
    <source>
        <dbReference type="Proteomes" id="UP000190787"/>
    </source>
</evidence>
<dbReference type="RefSeq" id="WP_078545692.1">
    <property type="nucleotide sequence ID" value="NZ_MPZV01000001.1"/>
</dbReference>
<name>A0ABX3N1B2_9RHOB</name>
<evidence type="ECO:0000256" key="5">
    <source>
        <dbReference type="ARBA" id="ARBA00022692"/>
    </source>
</evidence>
<proteinExistence type="inferred from homology"/>